<name>A0A0M3HZF9_ASCLU</name>
<sequence length="58" mass="6708">MKFFGVIGAVKSPLFGNCYMREYEQTRHYNVKEVTEENSMQLFCGMLAPFAIKTSKVH</sequence>
<protein>
    <submittedName>
        <fullName evidence="2">Uncharacterized protein</fullName>
    </submittedName>
</protein>
<dbReference type="WBParaSite" id="ALUE_0000908701-mRNA-1">
    <property type="protein sequence ID" value="ALUE_0000908701-mRNA-1"/>
    <property type="gene ID" value="ALUE_0000908701"/>
</dbReference>
<proteinExistence type="predicted"/>
<evidence type="ECO:0000313" key="1">
    <source>
        <dbReference type="Proteomes" id="UP000036681"/>
    </source>
</evidence>
<evidence type="ECO:0000313" key="2">
    <source>
        <dbReference type="WBParaSite" id="ALUE_0000908701-mRNA-1"/>
    </source>
</evidence>
<keyword evidence="1" id="KW-1185">Reference proteome</keyword>
<reference evidence="2" key="1">
    <citation type="submission" date="2017-02" db="UniProtKB">
        <authorList>
            <consortium name="WormBaseParasite"/>
        </authorList>
    </citation>
    <scope>IDENTIFICATION</scope>
</reference>
<accession>A0A0M3HZF9</accession>
<dbReference type="AlphaFoldDB" id="A0A0M3HZF9"/>
<dbReference type="Proteomes" id="UP000036681">
    <property type="component" value="Unplaced"/>
</dbReference>
<organism evidence="1 2">
    <name type="scientific">Ascaris lumbricoides</name>
    <name type="common">Giant roundworm</name>
    <dbReference type="NCBI Taxonomy" id="6252"/>
    <lineage>
        <taxon>Eukaryota</taxon>
        <taxon>Metazoa</taxon>
        <taxon>Ecdysozoa</taxon>
        <taxon>Nematoda</taxon>
        <taxon>Chromadorea</taxon>
        <taxon>Rhabditida</taxon>
        <taxon>Spirurina</taxon>
        <taxon>Ascaridomorpha</taxon>
        <taxon>Ascaridoidea</taxon>
        <taxon>Ascarididae</taxon>
        <taxon>Ascaris</taxon>
    </lineage>
</organism>